<organism evidence="1 2">
    <name type="scientific">Candidatus Oscillibacter excrementigallinarum</name>
    <dbReference type="NCBI Taxonomy" id="2838716"/>
    <lineage>
        <taxon>Bacteria</taxon>
        <taxon>Bacillati</taxon>
        <taxon>Bacillota</taxon>
        <taxon>Clostridia</taxon>
        <taxon>Eubacteriales</taxon>
        <taxon>Oscillospiraceae</taxon>
        <taxon>Oscillibacter</taxon>
    </lineage>
</organism>
<dbReference type="InterPro" id="IPR010375">
    <property type="entry name" value="CdAMP_rec"/>
</dbReference>
<dbReference type="InterPro" id="IPR015867">
    <property type="entry name" value="N-reg_PII/ATP_PRibTrfase_C"/>
</dbReference>
<dbReference type="EMBL" id="DWZJ01000067">
    <property type="protein sequence ID" value="HJB13607.1"/>
    <property type="molecule type" value="Genomic_DNA"/>
</dbReference>
<comment type="caution">
    <text evidence="1">The sequence shown here is derived from an EMBL/GenBank/DDBJ whole genome shotgun (WGS) entry which is preliminary data.</text>
</comment>
<dbReference type="Gene3D" id="3.30.70.120">
    <property type="match status" value="1"/>
</dbReference>
<dbReference type="PANTHER" id="PTHR38456">
    <property type="entry name" value="CYCLIC DI-AMP RECEPTOR A"/>
    <property type="match status" value="1"/>
</dbReference>
<reference evidence="1" key="2">
    <citation type="submission" date="2021-04" db="EMBL/GenBank/DDBJ databases">
        <authorList>
            <person name="Gilroy R."/>
        </authorList>
    </citation>
    <scope>NUCLEOTIDE SEQUENCE</scope>
    <source>
        <strain evidence="1">ChiBcec18-1249</strain>
    </source>
</reference>
<evidence type="ECO:0000313" key="2">
    <source>
        <dbReference type="Proteomes" id="UP000823824"/>
    </source>
</evidence>
<gene>
    <name evidence="1" type="ORF">H9787_07835</name>
</gene>
<keyword evidence="1" id="KW-0675">Receptor</keyword>
<evidence type="ECO:0000313" key="1">
    <source>
        <dbReference type="EMBL" id="HJB13607.1"/>
    </source>
</evidence>
<dbReference type="Pfam" id="PF06153">
    <property type="entry name" value="CdAMP_rec"/>
    <property type="match status" value="1"/>
</dbReference>
<name>A0A9D2LIY2_9FIRM</name>
<sequence length="114" mass="12595">MEKKNKLVLAVLQGSDSDNTIRNLNEHGFMVTVLSSTGGFLKKKSTTVMIGVEEERLEEAMEILQKFAGHRKETVYQPVTMPHGEMSSVPPVPMEVMAGGAAVFVLSLDEIRKF</sequence>
<protein>
    <submittedName>
        <fullName evidence="1">Cyclic-di-AMP receptor</fullName>
    </submittedName>
</protein>
<dbReference type="SUPFAM" id="SSF54913">
    <property type="entry name" value="GlnB-like"/>
    <property type="match status" value="1"/>
</dbReference>
<accession>A0A9D2LIY2</accession>
<proteinExistence type="predicted"/>
<dbReference type="PANTHER" id="PTHR38456:SF1">
    <property type="entry name" value="CYCLIC DI-AMP RECEPTOR A"/>
    <property type="match status" value="1"/>
</dbReference>
<reference evidence="1" key="1">
    <citation type="journal article" date="2021" name="PeerJ">
        <title>Extensive microbial diversity within the chicken gut microbiome revealed by metagenomics and culture.</title>
        <authorList>
            <person name="Gilroy R."/>
            <person name="Ravi A."/>
            <person name="Getino M."/>
            <person name="Pursley I."/>
            <person name="Horton D.L."/>
            <person name="Alikhan N.F."/>
            <person name="Baker D."/>
            <person name="Gharbi K."/>
            <person name="Hall N."/>
            <person name="Watson M."/>
            <person name="Adriaenssens E.M."/>
            <person name="Foster-Nyarko E."/>
            <person name="Jarju S."/>
            <person name="Secka A."/>
            <person name="Antonio M."/>
            <person name="Oren A."/>
            <person name="Chaudhuri R.R."/>
            <person name="La Ragione R."/>
            <person name="Hildebrand F."/>
            <person name="Pallen M.J."/>
        </authorList>
    </citation>
    <scope>NUCLEOTIDE SEQUENCE</scope>
    <source>
        <strain evidence="1">ChiBcec18-1249</strain>
    </source>
</reference>
<dbReference type="Proteomes" id="UP000823824">
    <property type="component" value="Unassembled WGS sequence"/>
</dbReference>
<dbReference type="AlphaFoldDB" id="A0A9D2LIY2"/>
<dbReference type="InterPro" id="IPR011322">
    <property type="entry name" value="N-reg_PII-like_a/b"/>
</dbReference>